<dbReference type="Pfam" id="PF13853">
    <property type="entry name" value="7tm_4"/>
    <property type="match status" value="1"/>
</dbReference>
<keyword evidence="9" id="KW-0297">G-protein coupled receptor</keyword>
<protein>
    <recommendedName>
        <fullName evidence="10">Olfactory receptor</fullName>
    </recommendedName>
</protein>
<dbReference type="Ensembl" id="ENSVKKT00000002302.1">
    <property type="protein sequence ID" value="ENSVKKP00000002233.1"/>
    <property type="gene ID" value="ENSVKKG00000001810.1"/>
</dbReference>
<proteinExistence type="inferred from homology"/>
<evidence type="ECO:0000256" key="1">
    <source>
        <dbReference type="ARBA" id="ARBA00004651"/>
    </source>
</evidence>
<dbReference type="SUPFAM" id="SSF81321">
    <property type="entry name" value="Family A G protein-coupled receptor-like"/>
    <property type="match status" value="1"/>
</dbReference>
<evidence type="ECO:0000256" key="2">
    <source>
        <dbReference type="ARBA" id="ARBA00022475"/>
    </source>
</evidence>
<keyword evidence="2 10" id="KW-1003">Cell membrane</keyword>
<feature type="domain" description="G-protein coupled receptors family 1 profile" evidence="11">
    <location>
        <begin position="40"/>
        <end position="288"/>
    </location>
</feature>
<evidence type="ECO:0000256" key="5">
    <source>
        <dbReference type="ARBA" id="ARBA00022725"/>
    </source>
</evidence>
<feature type="transmembrane region" description="Helical" evidence="10">
    <location>
        <begin position="138"/>
        <end position="162"/>
    </location>
</feature>
<keyword evidence="8 9" id="KW-0807">Transducer</keyword>
<evidence type="ECO:0000256" key="6">
    <source>
        <dbReference type="ARBA" id="ARBA00022989"/>
    </source>
</evidence>
<name>A0A8D2IUD6_VARKO</name>
<comment type="similarity">
    <text evidence="9">Belongs to the G-protein coupled receptor 1 family.</text>
</comment>
<comment type="subcellular location">
    <subcellularLocation>
        <location evidence="1 10">Cell membrane</location>
        <topology evidence="1 10">Multi-pass membrane protein</topology>
    </subcellularLocation>
</comment>
<keyword evidence="5 10" id="KW-0552">Olfaction</keyword>
<dbReference type="AlphaFoldDB" id="A0A8D2IUD6"/>
<dbReference type="PRINTS" id="PR00245">
    <property type="entry name" value="OLFACTORYR"/>
</dbReference>
<dbReference type="PRINTS" id="PR00237">
    <property type="entry name" value="GPCRRHODOPSN"/>
</dbReference>
<evidence type="ECO:0000256" key="7">
    <source>
        <dbReference type="ARBA" id="ARBA00023136"/>
    </source>
</evidence>
<keyword evidence="6 10" id="KW-1133">Transmembrane helix</keyword>
<dbReference type="PROSITE" id="PS50262">
    <property type="entry name" value="G_PROTEIN_RECEP_F1_2"/>
    <property type="match status" value="1"/>
</dbReference>
<dbReference type="GO" id="GO:0004930">
    <property type="term" value="F:G protein-coupled receptor activity"/>
    <property type="evidence" value="ECO:0007669"/>
    <property type="project" value="UniProtKB-KW"/>
</dbReference>
<dbReference type="PROSITE" id="PS00237">
    <property type="entry name" value="G_PROTEIN_RECEP_F1_1"/>
    <property type="match status" value="1"/>
</dbReference>
<keyword evidence="13" id="KW-1185">Reference proteome</keyword>
<feature type="transmembrane region" description="Helical" evidence="10">
    <location>
        <begin position="97"/>
        <end position="118"/>
    </location>
</feature>
<evidence type="ECO:0000256" key="9">
    <source>
        <dbReference type="RuleBase" id="RU000688"/>
    </source>
</evidence>
<dbReference type="GO" id="GO:0005886">
    <property type="term" value="C:plasma membrane"/>
    <property type="evidence" value="ECO:0007669"/>
    <property type="project" value="UniProtKB-SubCell"/>
</dbReference>
<evidence type="ECO:0000256" key="10">
    <source>
        <dbReference type="RuleBase" id="RU363047"/>
    </source>
</evidence>
<dbReference type="PANTHER" id="PTHR26453">
    <property type="entry name" value="OLFACTORY RECEPTOR"/>
    <property type="match status" value="1"/>
</dbReference>
<keyword evidence="7 10" id="KW-0472">Membrane</keyword>
<evidence type="ECO:0000259" key="11">
    <source>
        <dbReference type="PROSITE" id="PS50262"/>
    </source>
</evidence>
<dbReference type="InterPro" id="IPR000725">
    <property type="entry name" value="Olfact_rcpt"/>
</dbReference>
<feature type="transmembrane region" description="Helical" evidence="10">
    <location>
        <begin position="200"/>
        <end position="224"/>
    </location>
</feature>
<evidence type="ECO:0000256" key="4">
    <source>
        <dbReference type="ARBA" id="ARBA00022692"/>
    </source>
</evidence>
<dbReference type="FunFam" id="1.20.1070.10:FF:000001">
    <property type="entry name" value="Olfactory receptor"/>
    <property type="match status" value="1"/>
</dbReference>
<dbReference type="GO" id="GO:0004984">
    <property type="term" value="F:olfactory receptor activity"/>
    <property type="evidence" value="ECO:0007669"/>
    <property type="project" value="InterPro"/>
</dbReference>
<feature type="transmembrane region" description="Helical" evidence="10">
    <location>
        <begin position="270"/>
        <end position="290"/>
    </location>
</feature>
<evidence type="ECO:0000313" key="13">
    <source>
        <dbReference type="Proteomes" id="UP000694545"/>
    </source>
</evidence>
<dbReference type="InterPro" id="IPR000276">
    <property type="entry name" value="GPCR_Rhodpsn"/>
</dbReference>
<keyword evidence="3 10" id="KW-0716">Sensory transduction</keyword>
<evidence type="ECO:0000256" key="8">
    <source>
        <dbReference type="ARBA" id="ARBA00023224"/>
    </source>
</evidence>
<dbReference type="InterPro" id="IPR017452">
    <property type="entry name" value="GPCR_Rhodpsn_7TM"/>
</dbReference>
<keyword evidence="9" id="KW-0675">Receptor</keyword>
<organism evidence="12 13">
    <name type="scientific">Varanus komodoensis</name>
    <name type="common">Komodo dragon</name>
    <dbReference type="NCBI Taxonomy" id="61221"/>
    <lineage>
        <taxon>Eukaryota</taxon>
        <taxon>Metazoa</taxon>
        <taxon>Chordata</taxon>
        <taxon>Craniata</taxon>
        <taxon>Vertebrata</taxon>
        <taxon>Euteleostomi</taxon>
        <taxon>Lepidosauria</taxon>
        <taxon>Squamata</taxon>
        <taxon>Bifurcata</taxon>
        <taxon>Unidentata</taxon>
        <taxon>Episquamata</taxon>
        <taxon>Toxicofera</taxon>
        <taxon>Anguimorpha</taxon>
        <taxon>Paleoanguimorpha</taxon>
        <taxon>Varanoidea</taxon>
        <taxon>Varanidae</taxon>
        <taxon>Varanus</taxon>
    </lineage>
</organism>
<evidence type="ECO:0000313" key="12">
    <source>
        <dbReference type="Ensembl" id="ENSVKKP00000002233.1"/>
    </source>
</evidence>
<sequence>IKENQTTITEFILLGFEHPPELWIPLFLLFFFVYIMTLAGNMTIVALVVTDRSLQTSMYIFLGNLSFLEMCYTSTILPRMLANIFQDSSISYVGCATQMYFLLFLGSAECILLAVMAYDRYMAIFNPLQYLIHMNRRVCLSFSLLSVVGGNLVSLVQTIWVFTLPFCASNKIDYFFCDIPPLIKLSCINTSMFEIQLLSATVLVIVIPFILILVSYILIISSILAKTSDEGRWKTFSTCSSHIMVVILYYGTSSFIYIKPQYIFSEDKGKMLALIYTTITPMLNPAIYSIRNKEVQRALRKMMGNWKKNCMGTNVHMMA</sequence>
<reference evidence="12" key="1">
    <citation type="submission" date="2025-08" db="UniProtKB">
        <authorList>
            <consortium name="Ensembl"/>
        </authorList>
    </citation>
    <scope>IDENTIFICATION</scope>
</reference>
<reference evidence="12" key="2">
    <citation type="submission" date="2025-09" db="UniProtKB">
        <authorList>
            <consortium name="Ensembl"/>
        </authorList>
    </citation>
    <scope>IDENTIFICATION</scope>
</reference>
<feature type="transmembrane region" description="Helical" evidence="10">
    <location>
        <begin position="22"/>
        <end position="47"/>
    </location>
</feature>
<evidence type="ECO:0000256" key="3">
    <source>
        <dbReference type="ARBA" id="ARBA00022606"/>
    </source>
</evidence>
<keyword evidence="4 9" id="KW-0812">Transmembrane</keyword>
<accession>A0A8D2IUD6</accession>
<dbReference type="Proteomes" id="UP000694545">
    <property type="component" value="Unplaced"/>
</dbReference>
<dbReference type="Gene3D" id="1.20.1070.10">
    <property type="entry name" value="Rhodopsin 7-helix transmembrane proteins"/>
    <property type="match status" value="1"/>
</dbReference>
<dbReference type="OMA" id="CIDTHIY"/>
<feature type="transmembrane region" description="Helical" evidence="10">
    <location>
        <begin position="236"/>
        <end position="258"/>
    </location>
</feature>
<dbReference type="CDD" id="cd15225">
    <property type="entry name" value="7tmA_OR10A-like"/>
    <property type="match status" value="1"/>
</dbReference>
<feature type="transmembrane region" description="Helical" evidence="10">
    <location>
        <begin position="59"/>
        <end position="77"/>
    </location>
</feature>